<dbReference type="InterPro" id="IPR001763">
    <property type="entry name" value="Rhodanese-like_dom"/>
</dbReference>
<dbReference type="NCBIfam" id="TIGR04271">
    <property type="entry name" value="ThiI_C_thiazole"/>
    <property type="match status" value="1"/>
</dbReference>
<dbReference type="Pfam" id="PF00581">
    <property type="entry name" value="Rhodanese"/>
    <property type="match status" value="1"/>
</dbReference>
<dbReference type="OrthoDB" id="9773948at2"/>
<dbReference type="AlphaFoldDB" id="A0A2P5T1D3"/>
<dbReference type="SUPFAM" id="SSF52821">
    <property type="entry name" value="Rhodanese/Cell cycle control phosphatase"/>
    <property type="match status" value="1"/>
</dbReference>
<name>A0A2P5T1D3_9GAMM</name>
<gene>
    <name evidence="2" type="ORF">CRV09_03120</name>
</gene>
<comment type="caution">
    <text evidence="2">The sequence shown here is derived from an EMBL/GenBank/DDBJ whole genome shotgun (WGS) entry which is preliminary data.</text>
</comment>
<sequence>MKIQNEIKSNNNEIIIDIRSIDEQEKKPLRLTNIKIKSIPFYKLDTHFKKLDKNIIWLLYCDNGVMSRLQTLYLKEQGFKNVKIYNPF</sequence>
<feature type="domain" description="Rhodanese" evidence="1">
    <location>
        <begin position="9"/>
        <end position="86"/>
    </location>
</feature>
<reference evidence="2 3" key="1">
    <citation type="journal article" date="2018" name="Genome Biol. Evol.">
        <title>Cladogenesis and Genomic Streamlining in Extracellular Endosymbionts of Tropical Stink Bugs.</title>
        <authorList>
            <person name="Otero-Bravo A."/>
            <person name="Goffredi S."/>
            <person name="Sabree Z.L."/>
        </authorList>
    </citation>
    <scope>NUCLEOTIDE SEQUENCE [LARGE SCALE GENOMIC DNA]</scope>
    <source>
        <strain evidence="2 3">SoEO</strain>
    </source>
</reference>
<accession>A0A2P5T1D3</accession>
<organism evidence="2 3">
    <name type="scientific">Candidatus Pantoea edessiphila</name>
    <dbReference type="NCBI Taxonomy" id="2044610"/>
    <lineage>
        <taxon>Bacteria</taxon>
        <taxon>Pseudomonadati</taxon>
        <taxon>Pseudomonadota</taxon>
        <taxon>Gammaproteobacteria</taxon>
        <taxon>Enterobacterales</taxon>
        <taxon>Erwiniaceae</taxon>
        <taxon>Pantoea</taxon>
    </lineage>
</organism>
<evidence type="ECO:0000313" key="2">
    <source>
        <dbReference type="EMBL" id="PPI88395.1"/>
    </source>
</evidence>
<dbReference type="InterPro" id="IPR036873">
    <property type="entry name" value="Rhodanese-like_dom_sf"/>
</dbReference>
<dbReference type="PROSITE" id="PS50206">
    <property type="entry name" value="RHODANESE_3"/>
    <property type="match status" value="1"/>
</dbReference>
<protein>
    <recommendedName>
        <fullName evidence="1">Rhodanese domain-containing protein</fullName>
    </recommendedName>
</protein>
<dbReference type="EMBL" id="PDKR01000005">
    <property type="protein sequence ID" value="PPI88395.1"/>
    <property type="molecule type" value="Genomic_DNA"/>
</dbReference>
<dbReference type="CDD" id="cd00158">
    <property type="entry name" value="RHOD"/>
    <property type="match status" value="1"/>
</dbReference>
<proteinExistence type="predicted"/>
<dbReference type="Proteomes" id="UP000295937">
    <property type="component" value="Unassembled WGS sequence"/>
</dbReference>
<evidence type="ECO:0000259" key="1">
    <source>
        <dbReference type="PROSITE" id="PS50206"/>
    </source>
</evidence>
<evidence type="ECO:0000313" key="3">
    <source>
        <dbReference type="Proteomes" id="UP000295937"/>
    </source>
</evidence>
<dbReference type="Gene3D" id="3.40.250.10">
    <property type="entry name" value="Rhodanese-like domain"/>
    <property type="match status" value="1"/>
</dbReference>
<dbReference type="GO" id="GO:0052837">
    <property type="term" value="P:thiazole biosynthetic process"/>
    <property type="evidence" value="ECO:0007669"/>
    <property type="project" value="InterPro"/>
</dbReference>
<dbReference type="InterPro" id="IPR026340">
    <property type="entry name" value="THII_Thiazole_biosynth_dom"/>
</dbReference>